<feature type="active site" description="Glycyl thioester intermediate" evidence="2">
    <location>
        <position position="918"/>
    </location>
</feature>
<evidence type="ECO:0000256" key="2">
    <source>
        <dbReference type="PROSITE-ProRule" id="PRU00104"/>
    </source>
</evidence>
<feature type="compositionally biased region" description="Polar residues" evidence="4">
    <location>
        <begin position="187"/>
        <end position="196"/>
    </location>
</feature>
<dbReference type="Pfam" id="PF00632">
    <property type="entry name" value="HECT"/>
    <property type="match status" value="1"/>
</dbReference>
<feature type="region of interest" description="Disordered" evidence="4">
    <location>
        <begin position="1"/>
        <end position="201"/>
    </location>
</feature>
<dbReference type="SMART" id="SM00119">
    <property type="entry name" value="HECTc"/>
    <property type="match status" value="1"/>
</dbReference>
<dbReference type="OMA" id="NTHREGY"/>
<evidence type="ECO:0000259" key="5">
    <source>
        <dbReference type="PROSITE" id="PS50237"/>
    </source>
</evidence>
<reference evidence="7" key="2">
    <citation type="submission" date="2008-08" db="EMBL/GenBank/DDBJ databases">
        <authorList>
            <consortium name="Diatom Consortium"/>
            <person name="Grigoriev I."/>
            <person name="Grimwood J."/>
            <person name="Kuo A."/>
            <person name="Otillar R.P."/>
            <person name="Salamov A."/>
            <person name="Detter J.C."/>
            <person name="Lindquist E."/>
            <person name="Shapiro H."/>
            <person name="Lucas S."/>
            <person name="Glavina del Rio T."/>
            <person name="Pitluck S."/>
            <person name="Rokhsar D."/>
            <person name="Bowler C."/>
        </authorList>
    </citation>
    <scope>GENOME REANNOTATION</scope>
    <source>
        <strain evidence="7">CCAP 1055/1</strain>
    </source>
</reference>
<dbReference type="InterPro" id="IPR035983">
    <property type="entry name" value="Hect_E3_ubiquitin_ligase"/>
</dbReference>
<evidence type="ECO:0000256" key="3">
    <source>
        <dbReference type="SAM" id="Coils"/>
    </source>
</evidence>
<feature type="domain" description="HECT" evidence="5">
    <location>
        <begin position="875"/>
        <end position="955"/>
    </location>
</feature>
<dbReference type="PROSITE" id="PS50237">
    <property type="entry name" value="HECT"/>
    <property type="match status" value="1"/>
</dbReference>
<dbReference type="Gene3D" id="3.30.2410.10">
    <property type="entry name" value="Hect, E3 ligase catalytic domain"/>
    <property type="match status" value="1"/>
</dbReference>
<dbReference type="InParanoid" id="B7FW05"/>
<reference evidence="6 7" key="1">
    <citation type="journal article" date="2008" name="Nature">
        <title>The Phaeodactylum genome reveals the evolutionary history of diatom genomes.</title>
        <authorList>
            <person name="Bowler C."/>
            <person name="Allen A.E."/>
            <person name="Badger J.H."/>
            <person name="Grimwood J."/>
            <person name="Jabbari K."/>
            <person name="Kuo A."/>
            <person name="Maheswari U."/>
            <person name="Martens C."/>
            <person name="Maumus F."/>
            <person name="Otillar R.P."/>
            <person name="Rayko E."/>
            <person name="Salamov A."/>
            <person name="Vandepoele K."/>
            <person name="Beszteri B."/>
            <person name="Gruber A."/>
            <person name="Heijde M."/>
            <person name="Katinka M."/>
            <person name="Mock T."/>
            <person name="Valentin K."/>
            <person name="Verret F."/>
            <person name="Berges J.A."/>
            <person name="Brownlee C."/>
            <person name="Cadoret J.P."/>
            <person name="Chiovitti A."/>
            <person name="Choi C.J."/>
            <person name="Coesel S."/>
            <person name="De Martino A."/>
            <person name="Detter J.C."/>
            <person name="Durkin C."/>
            <person name="Falciatore A."/>
            <person name="Fournet J."/>
            <person name="Haruta M."/>
            <person name="Huysman M.J."/>
            <person name="Jenkins B.D."/>
            <person name="Jiroutova K."/>
            <person name="Jorgensen R.E."/>
            <person name="Joubert Y."/>
            <person name="Kaplan A."/>
            <person name="Kroger N."/>
            <person name="Kroth P.G."/>
            <person name="La Roche J."/>
            <person name="Lindquist E."/>
            <person name="Lommer M."/>
            <person name="Martin-Jezequel V."/>
            <person name="Lopez P.J."/>
            <person name="Lucas S."/>
            <person name="Mangogna M."/>
            <person name="McGinnis K."/>
            <person name="Medlin L.K."/>
            <person name="Montsant A."/>
            <person name="Oudot-Le Secq M.P."/>
            <person name="Napoli C."/>
            <person name="Obornik M."/>
            <person name="Parker M.S."/>
            <person name="Petit J.L."/>
            <person name="Porcel B.M."/>
            <person name="Poulsen N."/>
            <person name="Robison M."/>
            <person name="Rychlewski L."/>
            <person name="Rynearson T.A."/>
            <person name="Schmutz J."/>
            <person name="Shapiro H."/>
            <person name="Siaut M."/>
            <person name="Stanley M."/>
            <person name="Sussman M.R."/>
            <person name="Taylor A.R."/>
            <person name="Vardi A."/>
            <person name="von Dassow P."/>
            <person name="Vyverman W."/>
            <person name="Willis A."/>
            <person name="Wyrwicz L.S."/>
            <person name="Rokhsar D.S."/>
            <person name="Weissenbach J."/>
            <person name="Armbrust E.V."/>
            <person name="Green B.R."/>
            <person name="Van de Peer Y."/>
            <person name="Grigoriev I.V."/>
        </authorList>
    </citation>
    <scope>NUCLEOTIDE SEQUENCE [LARGE SCALE GENOMIC DNA]</scope>
    <source>
        <strain evidence="6 7">CCAP 1055/1</strain>
    </source>
</reference>
<dbReference type="KEGG" id="pti:PHATRDRAFT_44885"/>
<dbReference type="PaxDb" id="2850-Phatr44885"/>
<feature type="compositionally biased region" description="Polar residues" evidence="4">
    <location>
        <begin position="1"/>
        <end position="12"/>
    </location>
</feature>
<dbReference type="SUPFAM" id="SSF56204">
    <property type="entry name" value="Hect, E3 ligase catalytic domain"/>
    <property type="match status" value="1"/>
</dbReference>
<dbReference type="HOGENOM" id="CLU_308941_0_0_1"/>
<gene>
    <name evidence="6" type="ORF">PHATRDRAFT_44885</name>
</gene>
<dbReference type="AlphaFoldDB" id="B7FW05"/>
<protein>
    <recommendedName>
        <fullName evidence="5">HECT domain-containing protein</fullName>
    </recommendedName>
</protein>
<dbReference type="RefSeq" id="XP_002178799.1">
    <property type="nucleotide sequence ID" value="XM_002178763.1"/>
</dbReference>
<keyword evidence="1 2" id="KW-0833">Ubl conjugation pathway</keyword>
<evidence type="ECO:0000256" key="4">
    <source>
        <dbReference type="SAM" id="MobiDB-lite"/>
    </source>
</evidence>
<dbReference type="Proteomes" id="UP000000759">
    <property type="component" value="Chromosome 5"/>
</dbReference>
<dbReference type="InterPro" id="IPR000569">
    <property type="entry name" value="HECT_dom"/>
</dbReference>
<dbReference type="OrthoDB" id="56660at2759"/>
<accession>B7FW05</accession>
<dbReference type="EMBL" id="CM000608">
    <property type="protein sequence ID" value="EEC49497.1"/>
    <property type="molecule type" value="Genomic_DNA"/>
</dbReference>
<dbReference type="GO" id="GO:0004842">
    <property type="term" value="F:ubiquitin-protein transferase activity"/>
    <property type="evidence" value="ECO:0007669"/>
    <property type="project" value="InterPro"/>
</dbReference>
<sequence length="955" mass="108892">MPTLNGDNNRNKSAAAHNEAEKAKPFIMSHRNYNGGRRHDHRPEKRPRPEIRSFPNGSNNQSRGPLQNSDYHHHRYNPSRRPTDTHYEPSLPSRDHHRGGRGPYSADNGASSYRQTTHRQRTTAPPSSFPLLRHNDQERGLNRDWDRRQGGADHSQQTVSASASASHGDPQNRPVGNTSDDTRLEPSSDSQPSSANLKHHDAPVLVPPDEWAAMTHDEKLQNMLACRDLVALGLPALNYRQIEQRYPLAVDETKNALRAKLQQQDAVRVREIQERYESESDQYSSDDMQRNMVVSKPTLGPPKDFVAAFVAFIEALPECLPLTLGFHISLGSDDFCFCPCGKRMRTWRAQFRLSVPECQGSNKGGTGGRAHHGGKAPKALLCHVDAKQSCVWHWIVGTYLRILYKEYWKDSQGRPIVGHKALYDVNGKACKVAERMEQAEIMRQIQYLHTLFEKEKEKAEELQRRAQHFEELAKTTDRAKDYQLEADTEDSLLKHFKLDKRDSAKKVVLTDSEKDSFSLKRSYFFDLCRRALRCRKIESTASIDLDVDHGFSLQECFEFWKQSKDESHRFLFSNLKKNECGVWLNRWNIQFSAAINTKAEKWEDQDSLVAVDDGGPTRVFVSEVWRQLPALKAHHRGFDVSLFDSDQKGGNVTPCGNDWLQSKFGKNAEIEEIRAALRPYYRAVGRIMLHCFFHDIPLAAHTMPPLLRHYLLRGVSPIDKGYPLSDLVTDVVKMTNLSSADNPVVEFVEMCGDDEEAENTEDNFRLMAHKRFIEESDISLEALKEGLTLDGEVEISFLYRPLSISALNEILFSREQVTAKDLCSIIEVQYDDSVGHEAVENQKSILRLEEDKEGKLIWVGALPELIYRRARTEPEYPRRVLFFATGLLYLPYQGVKLIVEFNIEELAAEDSLPVAHTCTYVMKLPGLAYNGSSETLEERLDYSMCNSDKVGFDIS</sequence>
<name>B7FW05_PHATC</name>
<keyword evidence="3" id="KW-0175">Coiled coil</keyword>
<feature type="compositionally biased region" description="Basic and acidic residues" evidence="4">
    <location>
        <begin position="133"/>
        <end position="151"/>
    </location>
</feature>
<evidence type="ECO:0000313" key="6">
    <source>
        <dbReference type="EMBL" id="EEC49497.1"/>
    </source>
</evidence>
<dbReference type="GeneID" id="7199809"/>
<evidence type="ECO:0000256" key="1">
    <source>
        <dbReference type="ARBA" id="ARBA00022786"/>
    </source>
</evidence>
<organism evidence="6 7">
    <name type="scientific">Phaeodactylum tricornutum (strain CCAP 1055/1)</name>
    <dbReference type="NCBI Taxonomy" id="556484"/>
    <lineage>
        <taxon>Eukaryota</taxon>
        <taxon>Sar</taxon>
        <taxon>Stramenopiles</taxon>
        <taxon>Ochrophyta</taxon>
        <taxon>Bacillariophyta</taxon>
        <taxon>Bacillariophyceae</taxon>
        <taxon>Bacillariophycidae</taxon>
        <taxon>Naviculales</taxon>
        <taxon>Phaeodactylaceae</taxon>
        <taxon>Phaeodactylum</taxon>
    </lineage>
</organism>
<proteinExistence type="predicted"/>
<keyword evidence="7" id="KW-1185">Reference proteome</keyword>
<dbReference type="eggNOG" id="ENOG502SQDY">
    <property type="taxonomic scope" value="Eukaryota"/>
</dbReference>
<feature type="compositionally biased region" description="Basic and acidic residues" evidence="4">
    <location>
        <begin position="41"/>
        <end position="51"/>
    </location>
</feature>
<feature type="compositionally biased region" description="Polar residues" evidence="4">
    <location>
        <begin position="55"/>
        <end position="69"/>
    </location>
</feature>
<feature type="coiled-coil region" evidence="3">
    <location>
        <begin position="452"/>
        <end position="479"/>
    </location>
</feature>
<evidence type="ECO:0000313" key="7">
    <source>
        <dbReference type="Proteomes" id="UP000000759"/>
    </source>
</evidence>